<dbReference type="Proteomes" id="UP000887574">
    <property type="component" value="Unplaced"/>
</dbReference>
<accession>A0A915DF10</accession>
<evidence type="ECO:0000313" key="1">
    <source>
        <dbReference type="Proteomes" id="UP000887574"/>
    </source>
</evidence>
<organism evidence="1 2">
    <name type="scientific">Ditylenchus dipsaci</name>
    <dbReference type="NCBI Taxonomy" id="166011"/>
    <lineage>
        <taxon>Eukaryota</taxon>
        <taxon>Metazoa</taxon>
        <taxon>Ecdysozoa</taxon>
        <taxon>Nematoda</taxon>
        <taxon>Chromadorea</taxon>
        <taxon>Rhabditida</taxon>
        <taxon>Tylenchina</taxon>
        <taxon>Tylenchomorpha</taxon>
        <taxon>Sphaerularioidea</taxon>
        <taxon>Anguinidae</taxon>
        <taxon>Anguininae</taxon>
        <taxon>Ditylenchus</taxon>
    </lineage>
</organism>
<name>A0A915DF10_9BILA</name>
<proteinExistence type="predicted"/>
<reference evidence="2" key="1">
    <citation type="submission" date="2022-11" db="UniProtKB">
        <authorList>
            <consortium name="WormBaseParasite"/>
        </authorList>
    </citation>
    <scope>IDENTIFICATION</scope>
</reference>
<dbReference type="WBParaSite" id="jg19176">
    <property type="protein sequence ID" value="jg19176"/>
    <property type="gene ID" value="jg19176"/>
</dbReference>
<keyword evidence="1" id="KW-1185">Reference proteome</keyword>
<sequence>MVVVAGAGMSGLYATLQFFRAGMHVTMVNDRSEQYERALIIGFDMNWREQARFFLGSKFAEMFGEENPAGRLSPTNSSLWIQLRTLETAFKDRLLELAKFAAIKTDPKKNLCICFITTKFRPSNFQLTRIPVTMLC</sequence>
<protein>
    <submittedName>
        <fullName evidence="2">Uncharacterized protein</fullName>
    </submittedName>
</protein>
<evidence type="ECO:0000313" key="2">
    <source>
        <dbReference type="WBParaSite" id="jg19176"/>
    </source>
</evidence>
<dbReference type="AlphaFoldDB" id="A0A915DF10"/>